<proteinExistence type="predicted"/>
<dbReference type="PATRIC" id="fig|81408.3.peg.2531"/>
<dbReference type="PANTHER" id="PTHR39158:SF1">
    <property type="entry name" value="DNAJ HOMOLOG SUBFAMILY C MEMBER 28"/>
    <property type="match status" value="1"/>
</dbReference>
<dbReference type="PANTHER" id="PTHR39158">
    <property type="entry name" value="OS08G0560600 PROTEIN"/>
    <property type="match status" value="1"/>
</dbReference>
<dbReference type="eggNOG" id="ENOG5032TNY">
    <property type="taxonomic scope" value="Bacteria"/>
</dbReference>
<organism evidence="2 3">
    <name type="scientific">Saccharococcus caldoxylosilyticus</name>
    <dbReference type="NCBI Taxonomy" id="81408"/>
    <lineage>
        <taxon>Bacteria</taxon>
        <taxon>Bacillati</taxon>
        <taxon>Bacillota</taxon>
        <taxon>Bacilli</taxon>
        <taxon>Bacillales</taxon>
        <taxon>Anoxybacillaceae</taxon>
        <taxon>Saccharococcus</taxon>
    </lineage>
</organism>
<feature type="domain" description="DnaJ homologue subfamily C member 28 conserved" evidence="1">
    <location>
        <begin position="8"/>
        <end position="75"/>
    </location>
</feature>
<dbReference type="Pfam" id="PF09350">
    <property type="entry name" value="DJC28_CD"/>
    <property type="match status" value="1"/>
</dbReference>
<dbReference type="AlphaFoldDB" id="A0A150KUS7"/>
<dbReference type="InterPro" id="IPR052573">
    <property type="entry name" value="DnaJ_C_subfamily_28"/>
</dbReference>
<dbReference type="Proteomes" id="UP000075455">
    <property type="component" value="Unassembled WGS sequence"/>
</dbReference>
<name>A0A150KUS7_9BACL</name>
<dbReference type="InterPro" id="IPR018961">
    <property type="entry name" value="DnaJ_homolog_subfam-C_membr-28"/>
</dbReference>
<reference evidence="2 3" key="1">
    <citation type="submission" date="2016-01" db="EMBL/GenBank/DDBJ databases">
        <title>Draft Genome Sequences of Seven Thermophilic Sporeformers Isolated from Foods.</title>
        <authorList>
            <person name="Berendsen E.M."/>
            <person name="Wells-Bennik M.H."/>
            <person name="Krawcyk A.O."/>
            <person name="De Jong A."/>
            <person name="Holsappel S."/>
            <person name="Eijlander R.T."/>
            <person name="Kuipers O.P."/>
        </authorList>
    </citation>
    <scope>NUCLEOTIDE SEQUENCE [LARGE SCALE GENOMIC DNA]</scope>
    <source>
        <strain evidence="2 3">B4119</strain>
    </source>
</reference>
<sequence>MMDIFWRVAEDKIREAMKNGEFNNLPGFGKPLELEDLSHIPEDLRIGYLMLKNAGYVSEEVELKKDLMTLEDLLRCCEDEEEKKELKKKLNEKLLRWNALMKKRNKTNSQALRDYQRRIDEKFR</sequence>
<comment type="caution">
    <text evidence="2">The sequence shown here is derived from an EMBL/GenBank/DDBJ whole genome shotgun (WGS) entry which is preliminary data.</text>
</comment>
<evidence type="ECO:0000313" key="3">
    <source>
        <dbReference type="Proteomes" id="UP000075455"/>
    </source>
</evidence>
<protein>
    <recommendedName>
        <fullName evidence="1">DnaJ homologue subfamily C member 28 conserved domain-containing protein</fullName>
    </recommendedName>
</protein>
<gene>
    <name evidence="2" type="ORF">B4119_0430</name>
</gene>
<dbReference type="EMBL" id="LQYS01000142">
    <property type="protein sequence ID" value="KYD03579.1"/>
    <property type="molecule type" value="Genomic_DNA"/>
</dbReference>
<evidence type="ECO:0000313" key="2">
    <source>
        <dbReference type="EMBL" id="KYD03579.1"/>
    </source>
</evidence>
<evidence type="ECO:0000259" key="1">
    <source>
        <dbReference type="Pfam" id="PF09350"/>
    </source>
</evidence>
<dbReference type="STRING" id="81408.B4119_0430"/>
<accession>A0A150KUS7</accession>